<dbReference type="OMA" id="KHAERYT"/>
<protein>
    <recommendedName>
        <fullName evidence="1">START domain-containing protein</fullName>
    </recommendedName>
</protein>
<evidence type="ECO:0000313" key="3">
    <source>
        <dbReference type="Proteomes" id="UP000688137"/>
    </source>
</evidence>
<dbReference type="GO" id="GO:0008289">
    <property type="term" value="F:lipid binding"/>
    <property type="evidence" value="ECO:0007669"/>
    <property type="project" value="InterPro"/>
</dbReference>
<feature type="domain" description="START" evidence="1">
    <location>
        <begin position="159"/>
        <end position="249"/>
    </location>
</feature>
<dbReference type="PROSITE" id="PS50848">
    <property type="entry name" value="START"/>
    <property type="match status" value="1"/>
</dbReference>
<dbReference type="Pfam" id="PF01852">
    <property type="entry name" value="START"/>
    <property type="match status" value="1"/>
</dbReference>
<proteinExistence type="predicted"/>
<evidence type="ECO:0000259" key="1">
    <source>
        <dbReference type="PROSITE" id="PS50848"/>
    </source>
</evidence>
<evidence type="ECO:0000313" key="2">
    <source>
        <dbReference type="EMBL" id="CAD8056996.1"/>
    </source>
</evidence>
<reference evidence="2" key="1">
    <citation type="submission" date="2021-01" db="EMBL/GenBank/DDBJ databases">
        <authorList>
            <consortium name="Genoscope - CEA"/>
            <person name="William W."/>
        </authorList>
    </citation>
    <scope>NUCLEOTIDE SEQUENCE</scope>
</reference>
<keyword evidence="3" id="KW-1185">Reference proteome</keyword>
<sequence>MGNQCLSCLRKFVQRQNIKNMSELPQIDIHQQDETYTKVDNIDESENYHEHSEEQILAISDNIQETIDQSIDIFLYRIKTTKDFEELFKDDQLEILFKSFKLEERYTVIQVKYEFRMKKTSINDFLNYTYLTNIDQFTTLQTNSEFQQIYASFKKIQFVESREYVFIKYQKQLSQNKYIQVLRSINSDQSQQTTRGIIYISGFLLEEMQNQEIRVQAYAEIDFKIKLPPGMIKKALSIELKRALQQFIY</sequence>
<dbReference type="AlphaFoldDB" id="A0A8S1KWC6"/>
<comment type="caution">
    <text evidence="2">The sequence shown here is derived from an EMBL/GenBank/DDBJ whole genome shotgun (WGS) entry which is preliminary data.</text>
</comment>
<accession>A0A8S1KWC6</accession>
<organism evidence="2 3">
    <name type="scientific">Paramecium primaurelia</name>
    <dbReference type="NCBI Taxonomy" id="5886"/>
    <lineage>
        <taxon>Eukaryota</taxon>
        <taxon>Sar</taxon>
        <taxon>Alveolata</taxon>
        <taxon>Ciliophora</taxon>
        <taxon>Intramacronucleata</taxon>
        <taxon>Oligohymenophorea</taxon>
        <taxon>Peniculida</taxon>
        <taxon>Parameciidae</taxon>
        <taxon>Paramecium</taxon>
    </lineage>
</organism>
<name>A0A8S1KWC6_PARPR</name>
<gene>
    <name evidence="2" type="ORF">PPRIM_AZ9-3.1.T0250173</name>
</gene>
<dbReference type="InterPro" id="IPR002913">
    <property type="entry name" value="START_lipid-bd_dom"/>
</dbReference>
<dbReference type="EMBL" id="CAJJDM010000023">
    <property type="protein sequence ID" value="CAD8056996.1"/>
    <property type="molecule type" value="Genomic_DNA"/>
</dbReference>
<dbReference type="Proteomes" id="UP000688137">
    <property type="component" value="Unassembled WGS sequence"/>
</dbReference>